<comment type="caution">
    <text evidence="1">The sequence shown here is derived from an EMBL/GenBank/DDBJ whole genome shotgun (WGS) entry which is preliminary data.</text>
</comment>
<accession>A0AAV4G3D0</accession>
<keyword evidence="2" id="KW-1185">Reference proteome</keyword>
<protein>
    <recommendedName>
        <fullName evidence="3">TIR domain-containing protein</fullName>
    </recommendedName>
</protein>
<dbReference type="SUPFAM" id="SSF52200">
    <property type="entry name" value="Toll/Interleukin receptor TIR domain"/>
    <property type="match status" value="1"/>
</dbReference>
<proteinExistence type="predicted"/>
<sequence length="107" mass="12252">MMRNVFRPRLQEMGITTVLGEVDFGGGPKEPSIAGAVTSTGKTLVFLSSDIFQDYYRQFEVNLAIMHELHLRRPILVPVLLLREEVLNWPRGRPRQDSQVHDNSFNT</sequence>
<evidence type="ECO:0000313" key="1">
    <source>
        <dbReference type="EMBL" id="GFR79997.1"/>
    </source>
</evidence>
<organism evidence="1 2">
    <name type="scientific">Elysia marginata</name>
    <dbReference type="NCBI Taxonomy" id="1093978"/>
    <lineage>
        <taxon>Eukaryota</taxon>
        <taxon>Metazoa</taxon>
        <taxon>Spiralia</taxon>
        <taxon>Lophotrochozoa</taxon>
        <taxon>Mollusca</taxon>
        <taxon>Gastropoda</taxon>
        <taxon>Heterobranchia</taxon>
        <taxon>Euthyneura</taxon>
        <taxon>Panpulmonata</taxon>
        <taxon>Sacoglossa</taxon>
        <taxon>Placobranchoidea</taxon>
        <taxon>Plakobranchidae</taxon>
        <taxon>Elysia</taxon>
    </lineage>
</organism>
<dbReference type="AlphaFoldDB" id="A0AAV4G3D0"/>
<gene>
    <name evidence="1" type="ORF">ElyMa_002302600</name>
</gene>
<dbReference type="Gene3D" id="3.40.50.10140">
    <property type="entry name" value="Toll/interleukin-1 receptor homology (TIR) domain"/>
    <property type="match status" value="1"/>
</dbReference>
<reference evidence="1 2" key="1">
    <citation type="journal article" date="2021" name="Elife">
        <title>Chloroplast acquisition without the gene transfer in kleptoplastic sea slugs, Plakobranchus ocellatus.</title>
        <authorList>
            <person name="Maeda T."/>
            <person name="Takahashi S."/>
            <person name="Yoshida T."/>
            <person name="Shimamura S."/>
            <person name="Takaki Y."/>
            <person name="Nagai Y."/>
            <person name="Toyoda A."/>
            <person name="Suzuki Y."/>
            <person name="Arimoto A."/>
            <person name="Ishii H."/>
            <person name="Satoh N."/>
            <person name="Nishiyama T."/>
            <person name="Hasebe M."/>
            <person name="Maruyama T."/>
            <person name="Minagawa J."/>
            <person name="Obokata J."/>
            <person name="Shigenobu S."/>
        </authorList>
    </citation>
    <scope>NUCLEOTIDE SEQUENCE [LARGE SCALE GENOMIC DNA]</scope>
</reference>
<evidence type="ECO:0008006" key="3">
    <source>
        <dbReference type="Google" id="ProtNLM"/>
    </source>
</evidence>
<name>A0AAV4G3D0_9GAST</name>
<dbReference type="Proteomes" id="UP000762676">
    <property type="component" value="Unassembled WGS sequence"/>
</dbReference>
<dbReference type="InterPro" id="IPR035897">
    <property type="entry name" value="Toll_tir_struct_dom_sf"/>
</dbReference>
<dbReference type="EMBL" id="BMAT01004771">
    <property type="protein sequence ID" value="GFR79997.1"/>
    <property type="molecule type" value="Genomic_DNA"/>
</dbReference>
<evidence type="ECO:0000313" key="2">
    <source>
        <dbReference type="Proteomes" id="UP000762676"/>
    </source>
</evidence>